<dbReference type="CDD" id="cd05266">
    <property type="entry name" value="SDR_a4"/>
    <property type="match status" value="1"/>
</dbReference>
<dbReference type="Gene3D" id="3.40.50.720">
    <property type="entry name" value="NAD(P)-binding Rossmann-like Domain"/>
    <property type="match status" value="1"/>
</dbReference>
<dbReference type="RefSeq" id="WP_011759635.1">
    <property type="nucleotide sequence ID" value="NC_008700.1"/>
</dbReference>
<dbReference type="GO" id="GO:0005737">
    <property type="term" value="C:cytoplasm"/>
    <property type="evidence" value="ECO:0007669"/>
    <property type="project" value="TreeGrafter"/>
</dbReference>
<name>A1S5S1_SHEAM</name>
<accession>A1S5S1</accession>
<dbReference type="InterPro" id="IPR051783">
    <property type="entry name" value="NAD(P)-dependent_oxidoreduct"/>
</dbReference>
<gene>
    <name evidence="1" type="ordered locus">Sama_1520</name>
</gene>
<proteinExistence type="predicted"/>
<dbReference type="PANTHER" id="PTHR48079:SF6">
    <property type="entry name" value="NAD(P)-BINDING DOMAIN-CONTAINING PROTEIN-RELATED"/>
    <property type="match status" value="1"/>
</dbReference>
<dbReference type="HOGENOM" id="CLU_007383_11_1_6"/>
<organism evidence="1 2">
    <name type="scientific">Shewanella amazonensis (strain ATCC BAA-1098 / SB2B)</name>
    <dbReference type="NCBI Taxonomy" id="326297"/>
    <lineage>
        <taxon>Bacteria</taxon>
        <taxon>Pseudomonadati</taxon>
        <taxon>Pseudomonadota</taxon>
        <taxon>Gammaproteobacteria</taxon>
        <taxon>Alteromonadales</taxon>
        <taxon>Shewanellaceae</taxon>
        <taxon>Shewanella</taxon>
    </lineage>
</organism>
<dbReference type="eggNOG" id="COG0451">
    <property type="taxonomic scope" value="Bacteria"/>
</dbReference>
<dbReference type="EMBL" id="CP000507">
    <property type="protein sequence ID" value="ABL99727.1"/>
    <property type="molecule type" value="Genomic_DNA"/>
</dbReference>
<dbReference type="KEGG" id="saz:Sama_1520"/>
<dbReference type="STRING" id="326297.Sama_1520"/>
<keyword evidence="2" id="KW-1185">Reference proteome</keyword>
<evidence type="ECO:0000313" key="2">
    <source>
        <dbReference type="Proteomes" id="UP000009175"/>
    </source>
</evidence>
<dbReference type="PANTHER" id="PTHR48079">
    <property type="entry name" value="PROTEIN YEEZ"/>
    <property type="match status" value="1"/>
</dbReference>
<protein>
    <submittedName>
        <fullName evidence="1">NAD-dependent epimerase/dehydratase</fullName>
    </submittedName>
</protein>
<dbReference type="OrthoDB" id="751203at2"/>
<dbReference type="InterPro" id="IPR036291">
    <property type="entry name" value="NAD(P)-bd_dom_sf"/>
</dbReference>
<dbReference type="GO" id="GO:0004029">
    <property type="term" value="F:aldehyde dehydrogenase (NAD+) activity"/>
    <property type="evidence" value="ECO:0007669"/>
    <property type="project" value="TreeGrafter"/>
</dbReference>
<reference evidence="1 2" key="1">
    <citation type="submission" date="2006-12" db="EMBL/GenBank/DDBJ databases">
        <title>Complete sequence of Shewanella amazonensis SB2B.</title>
        <authorList>
            <consortium name="US DOE Joint Genome Institute"/>
            <person name="Copeland A."/>
            <person name="Lucas S."/>
            <person name="Lapidus A."/>
            <person name="Barry K."/>
            <person name="Detter J.C."/>
            <person name="Glavina del Rio T."/>
            <person name="Hammon N."/>
            <person name="Israni S."/>
            <person name="Dalin E."/>
            <person name="Tice H."/>
            <person name="Pitluck S."/>
            <person name="Munk A.C."/>
            <person name="Brettin T."/>
            <person name="Bruce D."/>
            <person name="Han C."/>
            <person name="Tapia R."/>
            <person name="Gilna P."/>
            <person name="Schmutz J."/>
            <person name="Larimer F."/>
            <person name="Land M."/>
            <person name="Hauser L."/>
            <person name="Kyrpides N."/>
            <person name="Mikhailova N."/>
            <person name="Fredrickson J."/>
            <person name="Richardson P."/>
        </authorList>
    </citation>
    <scope>NUCLEOTIDE SEQUENCE [LARGE SCALE GENOMIC DNA]</scope>
    <source>
        <strain evidence="2">ATCC BAA-1098 / SB2B</strain>
    </source>
</reference>
<sequence length="271" mass="28818">MSDFKTISIIGCGWFGFPLARLLKSKGLAVKGCKRTPAGVEALTQAGIEGYCVGLDKDAVLPEGLLDADVLVINLPPGLRRGDSGYLERLATLRDAVKTPPKRLIFISSTGVYPDFPKLLDEHDSSAHSPTAAILLGAEALFAPFNTTVVRFAGLVGPERHPGRFFAGKKDIAGGAVPVNLVHLTDCIEGVMALIFADTLAPCYNLCAPKHPTKAEFYTLAAQVAGYELPAFIAGDDTDGKLVDGSLICRLHGFMYSYPDPVAMLHAADAF</sequence>
<evidence type="ECO:0000313" key="1">
    <source>
        <dbReference type="EMBL" id="ABL99727.1"/>
    </source>
</evidence>
<dbReference type="AlphaFoldDB" id="A1S5S1"/>
<dbReference type="Proteomes" id="UP000009175">
    <property type="component" value="Chromosome"/>
</dbReference>
<dbReference type="SUPFAM" id="SSF51735">
    <property type="entry name" value="NAD(P)-binding Rossmann-fold domains"/>
    <property type="match status" value="1"/>
</dbReference>